<dbReference type="EMBL" id="FUZP01000001">
    <property type="protein sequence ID" value="SKC42706.1"/>
    <property type="molecule type" value="Genomic_DNA"/>
</dbReference>
<evidence type="ECO:0000256" key="7">
    <source>
        <dbReference type="PIRSR" id="PIRSR038994-2"/>
    </source>
</evidence>
<accession>A0A1T5IU63</accession>
<dbReference type="Gene3D" id="3.20.20.140">
    <property type="entry name" value="Metal-dependent hydrolases"/>
    <property type="match status" value="1"/>
</dbReference>
<evidence type="ECO:0000313" key="10">
    <source>
        <dbReference type="EMBL" id="SKC42706.1"/>
    </source>
</evidence>
<dbReference type="CDD" id="cd00854">
    <property type="entry name" value="NagA"/>
    <property type="match status" value="1"/>
</dbReference>
<sequence>MRQLLTIRHYASCDRSSIAAAARSNASVASVNALPTIIHSATLIDHSRRVTDAWVCLDGGLVTHAGRGDGWHELSAAPTADVVDASRLVLTPGFIDLHGHGGNGAAFDDGADAISRALLVHRRSGTTRSVLSLVTASIEDLAARVAEIARLTASDPSILGSHLEGPFLDPGHKGAHTESLLRPADASSIEHLIEAAAGTLRQVTIAPERPGAHDAIARFTESGARVAVGHTDADYDQTRAAFDAGASILTHTFNAMHGLQHRSPGPVAAAFDDERVTLELIADGVHVHPRMLRLAFAEAPGRVALVTDAMAAAGAADGRYSLGGLAVDVREGIARLADGGSIAGSTLTQDEALRVMTRDAGVPLEVAVEALTATPARALGRENDLGHLGVGFAADAVLLDESLQVAAVWVAGTRV</sequence>
<gene>
    <name evidence="10" type="ORF">SAMN06309945_0856</name>
</gene>
<evidence type="ECO:0000256" key="4">
    <source>
        <dbReference type="ARBA" id="ARBA00023277"/>
    </source>
</evidence>
<evidence type="ECO:0000256" key="3">
    <source>
        <dbReference type="ARBA" id="ARBA00022801"/>
    </source>
</evidence>
<feature type="binding site" evidence="7">
    <location>
        <position position="262"/>
    </location>
    <ligand>
        <name>substrate</name>
    </ligand>
</feature>
<evidence type="ECO:0000256" key="5">
    <source>
        <dbReference type="PIRNR" id="PIRNR038994"/>
    </source>
</evidence>
<dbReference type="InterPro" id="IPR032466">
    <property type="entry name" value="Metal_Hydrolase"/>
</dbReference>
<dbReference type="Gene3D" id="2.30.40.10">
    <property type="entry name" value="Urease, subunit C, domain 1"/>
    <property type="match status" value="1"/>
</dbReference>
<proteinExistence type="inferred from homology"/>
<dbReference type="SUPFAM" id="SSF51556">
    <property type="entry name" value="Metallo-dependent hydrolases"/>
    <property type="match status" value="1"/>
</dbReference>
<dbReference type="NCBIfam" id="TIGR00221">
    <property type="entry name" value="nagA"/>
    <property type="match status" value="1"/>
</dbReference>
<dbReference type="SUPFAM" id="SSF51338">
    <property type="entry name" value="Composite domain of metallo-dependent hydrolases"/>
    <property type="match status" value="1"/>
</dbReference>
<feature type="binding site" evidence="7">
    <location>
        <position position="175"/>
    </location>
    <ligand>
        <name>substrate</name>
    </ligand>
</feature>
<comment type="cofactor">
    <cofactor evidence="8">
        <name>a divalent metal cation</name>
        <dbReference type="ChEBI" id="CHEBI:60240"/>
    </cofactor>
    <text evidence="8">Binds 1 divalent metal cation per subunit.</text>
</comment>
<feature type="active site" description="Proton donor/acceptor" evidence="6">
    <location>
        <position position="308"/>
    </location>
</feature>
<keyword evidence="3 5" id="KW-0378">Hydrolase</keyword>
<dbReference type="InterPro" id="IPR006680">
    <property type="entry name" value="Amidohydro-rel"/>
</dbReference>
<feature type="binding site" evidence="7">
    <location>
        <position position="286"/>
    </location>
    <ligand>
        <name>substrate</name>
    </ligand>
</feature>
<feature type="binding site" evidence="7">
    <location>
        <begin position="342"/>
        <end position="344"/>
    </location>
    <ligand>
        <name>substrate</name>
    </ligand>
</feature>
<reference evidence="10 11" key="1">
    <citation type="submission" date="2017-02" db="EMBL/GenBank/DDBJ databases">
        <authorList>
            <person name="Peterson S.W."/>
        </authorList>
    </citation>
    <scope>NUCLEOTIDE SEQUENCE [LARGE SCALE GENOMIC DNA]</scope>
    <source>
        <strain evidence="10 11">VKM Ac-2059</strain>
    </source>
</reference>
<dbReference type="PANTHER" id="PTHR11113:SF14">
    <property type="entry name" value="N-ACETYLGLUCOSAMINE-6-PHOSPHATE DEACETYLASE"/>
    <property type="match status" value="1"/>
</dbReference>
<dbReference type="PANTHER" id="PTHR11113">
    <property type="entry name" value="N-ACETYLGLUCOSAMINE-6-PHOSPHATE DEACETYLASE"/>
    <property type="match status" value="1"/>
</dbReference>
<dbReference type="PIRSF" id="PIRSF038994">
    <property type="entry name" value="NagA"/>
    <property type="match status" value="1"/>
</dbReference>
<dbReference type="GO" id="GO:0006046">
    <property type="term" value="P:N-acetylglucosamine catabolic process"/>
    <property type="evidence" value="ECO:0007669"/>
    <property type="project" value="TreeGrafter"/>
</dbReference>
<evidence type="ECO:0000259" key="9">
    <source>
        <dbReference type="Pfam" id="PF01979"/>
    </source>
</evidence>
<protein>
    <submittedName>
        <fullName evidence="10">N-acetylglucosamine 6-phosphate deacetylase</fullName>
    </submittedName>
</protein>
<feature type="binding site" evidence="8">
    <location>
        <position position="230"/>
    </location>
    <ligand>
        <name>Zn(2+)</name>
        <dbReference type="ChEBI" id="CHEBI:29105"/>
    </ligand>
</feature>
<dbReference type="GO" id="GO:0008448">
    <property type="term" value="F:N-acetylglucosamine-6-phosphate deacetylase activity"/>
    <property type="evidence" value="ECO:0007669"/>
    <property type="project" value="InterPro"/>
</dbReference>
<name>A0A1T5IU63_9MICO</name>
<evidence type="ECO:0000256" key="2">
    <source>
        <dbReference type="ARBA" id="ARBA00022723"/>
    </source>
</evidence>
<organism evidence="10 11">
    <name type="scientific">Okibacterium fritillariae</name>
    <dbReference type="NCBI Taxonomy" id="123320"/>
    <lineage>
        <taxon>Bacteria</taxon>
        <taxon>Bacillati</taxon>
        <taxon>Actinomycetota</taxon>
        <taxon>Actinomycetes</taxon>
        <taxon>Micrococcales</taxon>
        <taxon>Microbacteriaceae</taxon>
        <taxon>Okibacterium</taxon>
    </lineage>
</organism>
<feature type="binding site" evidence="7">
    <location>
        <begin position="254"/>
        <end position="255"/>
    </location>
    <ligand>
        <name>substrate</name>
    </ligand>
</feature>
<comment type="similarity">
    <text evidence="1 5">Belongs to the metallo-dependent hydrolases superfamily. NagA family.</text>
</comment>
<dbReference type="STRING" id="123320.SAMN06309945_0856"/>
<evidence type="ECO:0000313" key="11">
    <source>
        <dbReference type="Proteomes" id="UP000190857"/>
    </source>
</evidence>
<evidence type="ECO:0000256" key="1">
    <source>
        <dbReference type="ARBA" id="ARBA00010716"/>
    </source>
</evidence>
<dbReference type="AlphaFoldDB" id="A0A1T5IU63"/>
<feature type="binding site" evidence="8">
    <location>
        <position position="251"/>
    </location>
    <ligand>
        <name>Zn(2+)</name>
        <dbReference type="ChEBI" id="CHEBI:29105"/>
    </ligand>
</feature>
<keyword evidence="4 5" id="KW-0119">Carbohydrate metabolism</keyword>
<evidence type="ECO:0000256" key="6">
    <source>
        <dbReference type="PIRSR" id="PIRSR038994-1"/>
    </source>
</evidence>
<dbReference type="OrthoDB" id="9776488at2"/>
<evidence type="ECO:0000256" key="8">
    <source>
        <dbReference type="PIRSR" id="PIRSR038994-3"/>
    </source>
</evidence>
<dbReference type="Proteomes" id="UP000190857">
    <property type="component" value="Unassembled WGS sequence"/>
</dbReference>
<feature type="binding site" evidence="8">
    <location>
        <position position="164"/>
    </location>
    <ligand>
        <name>Zn(2+)</name>
        <dbReference type="ChEBI" id="CHEBI:29105"/>
    </ligand>
</feature>
<keyword evidence="2 8" id="KW-0479">Metal-binding</keyword>
<dbReference type="GO" id="GO:0046872">
    <property type="term" value="F:metal ion binding"/>
    <property type="evidence" value="ECO:0007669"/>
    <property type="project" value="UniProtKB-KW"/>
</dbReference>
<keyword evidence="11" id="KW-1185">Reference proteome</keyword>
<dbReference type="InterPro" id="IPR011059">
    <property type="entry name" value="Metal-dep_hydrolase_composite"/>
</dbReference>
<dbReference type="Pfam" id="PF01979">
    <property type="entry name" value="Amidohydro_1"/>
    <property type="match status" value="1"/>
</dbReference>
<dbReference type="InterPro" id="IPR003764">
    <property type="entry name" value="GlcNAc_6-P_deAcase"/>
</dbReference>
<feature type="domain" description="Amidohydrolase-related" evidence="9">
    <location>
        <begin position="89"/>
        <end position="415"/>
    </location>
</feature>